<evidence type="ECO:0000256" key="1">
    <source>
        <dbReference type="SAM" id="Phobius"/>
    </source>
</evidence>
<dbReference type="Proteomes" id="UP001235030">
    <property type="component" value="Chromosome"/>
</dbReference>
<gene>
    <name evidence="2" type="ORF">TEMA_07210</name>
</gene>
<accession>A0ABY9PXI6</accession>
<feature type="transmembrane region" description="Helical" evidence="1">
    <location>
        <begin position="57"/>
        <end position="75"/>
    </location>
</feature>
<reference evidence="2 3" key="1">
    <citation type="submission" date="2022-07" db="EMBL/GenBank/DDBJ databases">
        <title>Genome sequence of Terrisporobacter mayombei DSM6539.</title>
        <authorList>
            <person name="Boeer T."/>
            <person name="Bengelsdorf F.R."/>
            <person name="Daniel R."/>
            <person name="Poehlein A."/>
        </authorList>
    </citation>
    <scope>NUCLEOTIDE SEQUENCE [LARGE SCALE GENOMIC DNA]</scope>
    <source>
        <strain evidence="2 3">DSM 6539</strain>
    </source>
</reference>
<name>A0ABY9PXI6_9FIRM</name>
<evidence type="ECO:0008006" key="4">
    <source>
        <dbReference type="Google" id="ProtNLM"/>
    </source>
</evidence>
<organism evidence="2 3">
    <name type="scientific">Terrisporobacter mayombei</name>
    <dbReference type="NCBI Taxonomy" id="1541"/>
    <lineage>
        <taxon>Bacteria</taxon>
        <taxon>Bacillati</taxon>
        <taxon>Bacillota</taxon>
        <taxon>Clostridia</taxon>
        <taxon>Peptostreptococcales</taxon>
        <taxon>Peptostreptococcaceae</taxon>
        <taxon>Terrisporobacter</taxon>
    </lineage>
</organism>
<evidence type="ECO:0000313" key="3">
    <source>
        <dbReference type="Proteomes" id="UP001235030"/>
    </source>
</evidence>
<sequence>MKYEYEFSFDDYVSYLKMNFKLMKGKSVIDKKLIIRFVLIYICISLILRLLELKLLCNIFIIVVGALFIFSSIILSNRVLSTNPKIFAKIMAKKNPDVIFAKRTLEIKDNEFVLHGASSSKVTNVKDIKDIMMDENIIGIISNENILCAYVPVSVFKDEDEKKGFIKVIKDMISEDHVTDEKL</sequence>
<keyword evidence="1" id="KW-0472">Membrane</keyword>
<evidence type="ECO:0000313" key="2">
    <source>
        <dbReference type="EMBL" id="WMT80405.1"/>
    </source>
</evidence>
<dbReference type="RefSeq" id="WP_228104657.1">
    <property type="nucleotide sequence ID" value="NZ_CP101637.1"/>
</dbReference>
<protein>
    <recommendedName>
        <fullName evidence="4">YcxB-like protein domain-containing protein</fullName>
    </recommendedName>
</protein>
<keyword evidence="1" id="KW-1133">Transmembrane helix</keyword>
<feature type="transmembrane region" description="Helical" evidence="1">
    <location>
        <begin position="33"/>
        <end position="51"/>
    </location>
</feature>
<proteinExistence type="predicted"/>
<keyword evidence="3" id="KW-1185">Reference proteome</keyword>
<dbReference type="EMBL" id="CP101637">
    <property type="protein sequence ID" value="WMT80405.1"/>
    <property type="molecule type" value="Genomic_DNA"/>
</dbReference>
<keyword evidence="1" id="KW-0812">Transmembrane</keyword>